<feature type="non-terminal residue" evidence="2">
    <location>
        <position position="1"/>
    </location>
</feature>
<gene>
    <name evidence="2" type="ORF">HA222_03735</name>
    <name evidence="3" type="ORF">HA227_02650</name>
</gene>
<evidence type="ECO:0000313" key="3">
    <source>
        <dbReference type="EMBL" id="HIH33130.1"/>
    </source>
</evidence>
<dbReference type="EMBL" id="DUFW01000065">
    <property type="protein sequence ID" value="HIH21739.1"/>
    <property type="molecule type" value="Genomic_DNA"/>
</dbReference>
<dbReference type="Proteomes" id="UP000527315">
    <property type="component" value="Unassembled WGS sequence"/>
</dbReference>
<feature type="transmembrane region" description="Helical" evidence="1">
    <location>
        <begin position="12"/>
        <end position="34"/>
    </location>
</feature>
<comment type="caution">
    <text evidence="2">The sequence shown here is derived from an EMBL/GenBank/DDBJ whole genome shotgun (WGS) entry which is preliminary data.</text>
</comment>
<dbReference type="Proteomes" id="UP000590964">
    <property type="component" value="Unassembled WGS sequence"/>
</dbReference>
<accession>A0A7J4JYJ1</accession>
<organism evidence="2 5">
    <name type="scientific">Candidatus Iainarchaeum sp</name>
    <dbReference type="NCBI Taxonomy" id="3101447"/>
    <lineage>
        <taxon>Archaea</taxon>
        <taxon>Candidatus Iainarchaeota</taxon>
        <taxon>Candidatus Iainarchaeia</taxon>
        <taxon>Candidatus Iainarchaeales</taxon>
        <taxon>Candidatus Iainarchaeaceae</taxon>
        <taxon>Candidatus Iainarchaeum</taxon>
    </lineage>
</organism>
<evidence type="ECO:0000313" key="2">
    <source>
        <dbReference type="EMBL" id="HIH21739.1"/>
    </source>
</evidence>
<name>A0A7J4JYJ1_9ARCH</name>
<dbReference type="AlphaFoldDB" id="A0A7J4JYJ1"/>
<dbReference type="EMBL" id="DUFJ01000061">
    <property type="protein sequence ID" value="HIH33130.1"/>
    <property type="molecule type" value="Genomic_DNA"/>
</dbReference>
<keyword evidence="1" id="KW-0472">Membrane</keyword>
<protein>
    <submittedName>
        <fullName evidence="2">Uncharacterized protein</fullName>
    </submittedName>
</protein>
<evidence type="ECO:0000313" key="5">
    <source>
        <dbReference type="Proteomes" id="UP000590964"/>
    </source>
</evidence>
<evidence type="ECO:0000313" key="4">
    <source>
        <dbReference type="Proteomes" id="UP000527315"/>
    </source>
</evidence>
<reference evidence="4 5" key="1">
    <citation type="journal article" date="2020" name="bioRxiv">
        <title>A rank-normalized archaeal taxonomy based on genome phylogeny resolves widespread incomplete and uneven classifications.</title>
        <authorList>
            <person name="Rinke C."/>
            <person name="Chuvochina M."/>
            <person name="Mussig A.J."/>
            <person name="Chaumeil P.-A."/>
            <person name="Waite D.W."/>
            <person name="Whitman W.B."/>
            <person name="Parks D.H."/>
            <person name="Hugenholtz P."/>
        </authorList>
    </citation>
    <scope>NUCLEOTIDE SEQUENCE [LARGE SCALE GENOMIC DNA]</scope>
</reference>
<sequence length="79" mass="8708">KGFSRGSGSGKTLLAFVLILGIIIGGLIAIYAIYPEMNKTLLKENSDLKEKNKLLEQEADSIINCLQENNVDYYQECGP</sequence>
<evidence type="ECO:0000256" key="1">
    <source>
        <dbReference type="SAM" id="Phobius"/>
    </source>
</evidence>
<keyword evidence="1" id="KW-0812">Transmembrane</keyword>
<keyword evidence="1" id="KW-1133">Transmembrane helix</keyword>
<proteinExistence type="predicted"/>